<organism evidence="5 6">
    <name type="scientific">Paenibacillus brevis</name>
    <dbReference type="NCBI Taxonomy" id="2841508"/>
    <lineage>
        <taxon>Bacteria</taxon>
        <taxon>Bacillati</taxon>
        <taxon>Bacillota</taxon>
        <taxon>Bacilli</taxon>
        <taxon>Bacillales</taxon>
        <taxon>Paenibacillaceae</taxon>
        <taxon>Paenibacillus</taxon>
    </lineage>
</organism>
<feature type="repeat" description="TPR" evidence="3">
    <location>
        <begin position="127"/>
        <end position="160"/>
    </location>
</feature>
<dbReference type="PROSITE" id="PS51257">
    <property type="entry name" value="PROKAR_LIPOPROTEIN"/>
    <property type="match status" value="1"/>
</dbReference>
<dbReference type="PANTHER" id="PTHR44943">
    <property type="entry name" value="CELLULOSE SYNTHASE OPERON PROTEIN C"/>
    <property type="match status" value="1"/>
</dbReference>
<keyword evidence="2 3" id="KW-0802">TPR repeat</keyword>
<dbReference type="Pfam" id="PF13432">
    <property type="entry name" value="TPR_16"/>
    <property type="match status" value="2"/>
</dbReference>
<evidence type="ECO:0000256" key="3">
    <source>
        <dbReference type="PROSITE-ProRule" id="PRU00339"/>
    </source>
</evidence>
<feature type="repeat" description="TPR" evidence="3">
    <location>
        <begin position="328"/>
        <end position="361"/>
    </location>
</feature>
<keyword evidence="1" id="KW-0677">Repeat</keyword>
<dbReference type="PROSITE" id="PS50293">
    <property type="entry name" value="TPR_REGION"/>
    <property type="match status" value="1"/>
</dbReference>
<sequence>MKIMSKIIGGILGLLVLGLLGGCMEDSMSDPYALPADMEEIITLLNSKAMTAMNEEEYETALTHMRKAIYYAYEVDPELETLSQEKLVPELLNSTFTNMSNALYLAGEYESAFAFAEKSLLMLPNYDDEYVTLGNVLSEIGSIDEAVSNYEQALELNKNSSNAHYGLGMIYYYDYEDYTEALKEFNKYLKEYPSDPDAAIMRVYTLLQLGRQETAEEYARNYSKKYTFEFKKYEVMGAYLEWTGKDKEVIAFYEDAAEHLPDHWKAQLKLGEVYYDYDEYEDALKQFNHLVSAFPDKPETLEKLFSVYSVLGDIEGAEALYASSEHPESLTMSMGTFYVDQGMYRRALPYFEAYIEEYPSNEAGYVKYIQTLNWGKRYARCAEFGEQTLQSISPLWSDIPWYTGDCLTELGKDQEAIAYFELAAKADPEDNESWSWLAMAHLRLGNEEKAKEYSERALEIYEYDNVAQSVQEELLSHNEPLGARIKQFFIDNYLYEKDASKLEERLEPLDAPDLAAAEIASIIDQVRQPEDRFTFLIYGELYEQMSGAGDSDVIFKDLGDISYFKIEDFTKSTDDQFIRLLDDISSTEEKTLVLDLRNNGGGLTESANNMLDVLLPDLVTSTLIYRDGYTYSYYSDADQVRFGRIFLFVDENTASAAEMLTLGLKTYAENVTVIGRPTFGKGVGQLVFEDKAEKVMLFAVNHYWNVMQNNIAISKIEPDIRVSGNQLESFLKKIPKP</sequence>
<evidence type="ECO:0000256" key="1">
    <source>
        <dbReference type="ARBA" id="ARBA00022737"/>
    </source>
</evidence>
<accession>A0ABS6FKQ0</accession>
<dbReference type="SUPFAM" id="SSF52096">
    <property type="entry name" value="ClpP/crotonase"/>
    <property type="match status" value="1"/>
</dbReference>
<feature type="repeat" description="TPR" evidence="3">
    <location>
        <begin position="397"/>
        <end position="430"/>
    </location>
</feature>
<dbReference type="PROSITE" id="PS50005">
    <property type="entry name" value="TPR"/>
    <property type="match status" value="5"/>
</dbReference>
<evidence type="ECO:0000313" key="6">
    <source>
        <dbReference type="Proteomes" id="UP000743001"/>
    </source>
</evidence>
<dbReference type="Gene3D" id="1.25.40.10">
    <property type="entry name" value="Tetratricopeptide repeat domain"/>
    <property type="match status" value="3"/>
</dbReference>
<dbReference type="InterPro" id="IPR011990">
    <property type="entry name" value="TPR-like_helical_dom_sf"/>
</dbReference>
<comment type="caution">
    <text evidence="5">The sequence shown here is derived from an EMBL/GenBank/DDBJ whole genome shotgun (WGS) entry which is preliminary data.</text>
</comment>
<feature type="repeat" description="TPR" evidence="3">
    <location>
        <begin position="431"/>
        <end position="464"/>
    </location>
</feature>
<evidence type="ECO:0000259" key="4">
    <source>
        <dbReference type="SMART" id="SM00245"/>
    </source>
</evidence>
<evidence type="ECO:0000256" key="2">
    <source>
        <dbReference type="ARBA" id="ARBA00022803"/>
    </source>
</evidence>
<dbReference type="Pfam" id="PF13414">
    <property type="entry name" value="TPR_11"/>
    <property type="match status" value="1"/>
</dbReference>
<keyword evidence="6" id="KW-1185">Reference proteome</keyword>
<dbReference type="InterPro" id="IPR019734">
    <property type="entry name" value="TPR_rpt"/>
</dbReference>
<protein>
    <submittedName>
        <fullName evidence="5">Tetratricopeptide repeat protein</fullName>
    </submittedName>
</protein>
<dbReference type="Gene3D" id="3.90.226.10">
    <property type="entry name" value="2-enoyl-CoA Hydratase, Chain A, domain 1"/>
    <property type="match status" value="1"/>
</dbReference>
<proteinExistence type="predicted"/>
<dbReference type="InterPro" id="IPR029045">
    <property type="entry name" value="ClpP/crotonase-like_dom_sf"/>
</dbReference>
<name>A0ABS6FKQ0_9BACL</name>
<dbReference type="EMBL" id="JAHLQJ010000002">
    <property type="protein sequence ID" value="MBU5670762.1"/>
    <property type="molecule type" value="Genomic_DNA"/>
</dbReference>
<dbReference type="InterPro" id="IPR051685">
    <property type="entry name" value="Ycf3/AcsC/BcsC/TPR_MFPF"/>
</dbReference>
<dbReference type="PANTHER" id="PTHR44943:SF8">
    <property type="entry name" value="TPR REPEAT-CONTAINING PROTEIN MJ0263"/>
    <property type="match status" value="1"/>
</dbReference>
<dbReference type="SUPFAM" id="SSF48452">
    <property type="entry name" value="TPR-like"/>
    <property type="match status" value="2"/>
</dbReference>
<dbReference type="InterPro" id="IPR005151">
    <property type="entry name" value="Tail-specific_protease"/>
</dbReference>
<evidence type="ECO:0000313" key="5">
    <source>
        <dbReference type="EMBL" id="MBU5670762.1"/>
    </source>
</evidence>
<dbReference type="SMART" id="SM00245">
    <property type="entry name" value="TSPc"/>
    <property type="match status" value="1"/>
</dbReference>
<dbReference type="Proteomes" id="UP000743001">
    <property type="component" value="Unassembled WGS sequence"/>
</dbReference>
<dbReference type="SMART" id="SM00028">
    <property type="entry name" value="TPR"/>
    <property type="match status" value="9"/>
</dbReference>
<feature type="repeat" description="TPR" evidence="3">
    <location>
        <begin position="264"/>
        <end position="297"/>
    </location>
</feature>
<dbReference type="Pfam" id="PF03572">
    <property type="entry name" value="Peptidase_S41"/>
    <property type="match status" value="1"/>
</dbReference>
<reference evidence="5 6" key="1">
    <citation type="submission" date="2021-06" db="EMBL/GenBank/DDBJ databases">
        <authorList>
            <person name="Sun Q."/>
            <person name="Li D."/>
        </authorList>
    </citation>
    <scope>NUCLEOTIDE SEQUENCE [LARGE SCALE GENOMIC DNA]</scope>
    <source>
        <strain evidence="5 6">MSJ-6</strain>
    </source>
</reference>
<feature type="domain" description="Tail specific protease" evidence="4">
    <location>
        <begin position="515"/>
        <end position="723"/>
    </location>
</feature>
<gene>
    <name evidence="5" type="ORF">KQJ23_02850</name>
</gene>